<keyword evidence="12" id="KW-0399">Innate immunity</keyword>
<evidence type="ECO:0000256" key="4">
    <source>
        <dbReference type="ARBA" id="ARBA00007323"/>
    </source>
</evidence>
<keyword evidence="9" id="KW-0964">Secreted</keyword>
<dbReference type="GO" id="GO:0048306">
    <property type="term" value="F:calcium-dependent protein binding"/>
    <property type="evidence" value="ECO:0007669"/>
    <property type="project" value="TreeGrafter"/>
</dbReference>
<accession>A0A8C5JXJ4</accession>
<evidence type="ECO:0000256" key="21">
    <source>
        <dbReference type="ARBA" id="ARBA00023136"/>
    </source>
</evidence>
<evidence type="ECO:0000256" key="17">
    <source>
        <dbReference type="ARBA" id="ARBA00022837"/>
    </source>
</evidence>
<dbReference type="GO" id="GO:0070488">
    <property type="term" value="P:neutrophil aggregation"/>
    <property type="evidence" value="ECO:0007669"/>
    <property type="project" value="Ensembl"/>
</dbReference>
<keyword evidence="11" id="KW-0597">Phosphoprotein</keyword>
<dbReference type="AlphaFoldDB" id="A0A8C5JXJ4"/>
<evidence type="ECO:0000256" key="5">
    <source>
        <dbReference type="ARBA" id="ARBA00022475"/>
    </source>
</evidence>
<comment type="subunit">
    <text evidence="24">Homodimer. Preferentially exists as a heterodimer or heterotetramer with S100A8 known as calprotectin (S100A8/A9). S100A9 interacts with ATP2A2. S100A9 interacts with AGER, and with the heterodimeric complex formed by TLR4 and LY96 in the presence of calcium and/or zinc ions. S100A9 binds quinoline-3-carboxamides in the presence of calcium and/or zinc ions. S100A9 interacts with amyloid-beta protein 40. Calprotectin (S100A8/9) interacts with CEACAM3 and tubulin filaments in a calcium-dependent manner. Heterotetrameric calprotectin (S100A8/A9) interacts with ANXA6 and associates with tubulin filaments in activated monocytes. Calprotectin (S100A8/9) interacts with NCF2/P67PHOX, RAC1, RAC2, CYBA and CYBB. Calprotectin (S100A8/9) interacts with NOS2 to form the iNOS-S100A8/A9 transnitrosylase complex; induced by LDL(ox). Calprotectin (S100A8/9) interacts with CD69.</text>
</comment>
<keyword evidence="15" id="KW-0677">Repeat</keyword>
<reference evidence="28" key="1">
    <citation type="submission" date="2025-08" db="UniProtKB">
        <authorList>
            <consortium name="Ensembl"/>
        </authorList>
    </citation>
    <scope>IDENTIFICATION</scope>
</reference>
<protein>
    <recommendedName>
        <fullName evidence="25">Protein S100</fullName>
    </recommendedName>
    <alternativeName>
        <fullName evidence="25">S100 calcium-binding protein</fullName>
    </alternativeName>
</protein>
<dbReference type="GeneTree" id="ENSGT00940000161606"/>
<evidence type="ECO:0000256" key="7">
    <source>
        <dbReference type="ARBA" id="ARBA00022490"/>
    </source>
</evidence>
<dbReference type="GO" id="GO:1990662">
    <property type="term" value="C:S100A9 complex"/>
    <property type="evidence" value="ECO:0007669"/>
    <property type="project" value="Ensembl"/>
</dbReference>
<keyword evidence="23" id="KW-0206">Cytoskeleton</keyword>
<dbReference type="GO" id="GO:0005509">
    <property type="term" value="F:calcium ion binding"/>
    <property type="evidence" value="ECO:0007669"/>
    <property type="project" value="InterPro"/>
</dbReference>
<keyword evidence="16" id="KW-0862">Zinc</keyword>
<keyword evidence="14 25" id="KW-0479">Metal-binding</keyword>
<evidence type="ECO:0000313" key="29">
    <source>
        <dbReference type="Proteomes" id="UP000694385"/>
    </source>
</evidence>
<dbReference type="GO" id="GO:0035425">
    <property type="term" value="P:autocrine signaling"/>
    <property type="evidence" value="ECO:0007669"/>
    <property type="project" value="TreeGrafter"/>
</dbReference>
<dbReference type="GO" id="GO:0032496">
    <property type="term" value="P:response to lipopolysaccharide"/>
    <property type="evidence" value="ECO:0007669"/>
    <property type="project" value="TreeGrafter"/>
</dbReference>
<dbReference type="GO" id="GO:0002544">
    <property type="term" value="P:chronic inflammatory response"/>
    <property type="evidence" value="ECO:0007669"/>
    <property type="project" value="TreeGrafter"/>
</dbReference>
<evidence type="ECO:0000259" key="27">
    <source>
        <dbReference type="PROSITE" id="PS50222"/>
    </source>
</evidence>
<evidence type="ECO:0000256" key="1">
    <source>
        <dbReference type="ARBA" id="ARBA00004202"/>
    </source>
</evidence>
<keyword evidence="18" id="KW-0391">Immunity</keyword>
<dbReference type="SMART" id="SM01394">
    <property type="entry name" value="S_100"/>
    <property type="match status" value="1"/>
</dbReference>
<dbReference type="PROSITE" id="PS50222">
    <property type="entry name" value="EF_HAND_2"/>
    <property type="match status" value="1"/>
</dbReference>
<dbReference type="PANTHER" id="PTHR11639">
    <property type="entry name" value="S100 CALCIUM-BINDING PROTEIN"/>
    <property type="match status" value="1"/>
</dbReference>
<keyword evidence="22" id="KW-0395">Inflammatory response</keyword>
<dbReference type="Pfam" id="PF01023">
    <property type="entry name" value="S_100"/>
    <property type="match status" value="1"/>
</dbReference>
<dbReference type="GO" id="GO:0043542">
    <property type="term" value="P:endothelial cell migration"/>
    <property type="evidence" value="ECO:0007669"/>
    <property type="project" value="TreeGrafter"/>
</dbReference>
<reference evidence="28" key="2">
    <citation type="submission" date="2025-09" db="UniProtKB">
        <authorList>
            <consortium name="Ensembl"/>
        </authorList>
    </citation>
    <scope>IDENTIFICATION</scope>
</reference>
<feature type="compositionally biased region" description="Basic residues" evidence="26">
    <location>
        <begin position="100"/>
        <end position="109"/>
    </location>
</feature>
<evidence type="ECO:0000256" key="2">
    <source>
        <dbReference type="ARBA" id="ARBA00004245"/>
    </source>
</evidence>
<keyword evidence="13" id="KW-0053">Apoptosis</keyword>
<keyword evidence="21" id="KW-0472">Membrane</keyword>
<keyword evidence="6" id="KW-0488">Methylation</keyword>
<evidence type="ECO:0000256" key="19">
    <source>
        <dbReference type="ARBA" id="ARBA00022862"/>
    </source>
</evidence>
<evidence type="ECO:0000256" key="25">
    <source>
        <dbReference type="RuleBase" id="RU361184"/>
    </source>
</evidence>
<keyword evidence="10" id="KW-0929">Antimicrobial</keyword>
<evidence type="ECO:0000256" key="14">
    <source>
        <dbReference type="ARBA" id="ARBA00022723"/>
    </source>
</evidence>
<evidence type="ECO:0000256" key="24">
    <source>
        <dbReference type="ARBA" id="ARBA00046583"/>
    </source>
</evidence>
<keyword evidence="7" id="KW-0963">Cytoplasm</keyword>
<dbReference type="InterPro" id="IPR011992">
    <property type="entry name" value="EF-hand-dom_pair"/>
</dbReference>
<feature type="region of interest" description="Disordered" evidence="26">
    <location>
        <begin position="90"/>
        <end position="109"/>
    </location>
</feature>
<evidence type="ECO:0000256" key="9">
    <source>
        <dbReference type="ARBA" id="ARBA00022525"/>
    </source>
</evidence>
<evidence type="ECO:0000256" key="22">
    <source>
        <dbReference type="ARBA" id="ARBA00023198"/>
    </source>
</evidence>
<evidence type="ECO:0000256" key="8">
    <source>
        <dbReference type="ARBA" id="ARBA00022500"/>
    </source>
</evidence>
<dbReference type="GO" id="GO:1990660">
    <property type="term" value="C:calprotectin complex"/>
    <property type="evidence" value="ECO:0007669"/>
    <property type="project" value="Ensembl"/>
</dbReference>
<keyword evidence="17 25" id="KW-0106">Calcium</keyword>
<dbReference type="GO" id="GO:0050729">
    <property type="term" value="P:positive regulation of inflammatory response"/>
    <property type="evidence" value="ECO:0007669"/>
    <property type="project" value="Ensembl"/>
</dbReference>
<evidence type="ECO:0000256" key="16">
    <source>
        <dbReference type="ARBA" id="ARBA00022833"/>
    </source>
</evidence>
<comment type="subcellular location">
    <subcellularLocation>
        <location evidence="1">Cell membrane</location>
        <topology evidence="1">Peripheral membrane protein</topology>
    </subcellularLocation>
    <subcellularLocation>
        <location evidence="2">Cytoplasm</location>
        <location evidence="2">Cytoskeleton</location>
    </subcellularLocation>
    <subcellularLocation>
        <location evidence="3">Secreted</location>
    </subcellularLocation>
</comment>
<organism evidence="28 29">
    <name type="scientific">Jaculus jaculus</name>
    <name type="common">Lesser Egyptian jerboa</name>
    <dbReference type="NCBI Taxonomy" id="51337"/>
    <lineage>
        <taxon>Eukaryota</taxon>
        <taxon>Metazoa</taxon>
        <taxon>Chordata</taxon>
        <taxon>Craniata</taxon>
        <taxon>Vertebrata</taxon>
        <taxon>Euteleostomi</taxon>
        <taxon>Mammalia</taxon>
        <taxon>Eutheria</taxon>
        <taxon>Euarchontoglires</taxon>
        <taxon>Glires</taxon>
        <taxon>Rodentia</taxon>
        <taxon>Myomorpha</taxon>
        <taxon>Dipodoidea</taxon>
        <taxon>Dipodidae</taxon>
        <taxon>Dipodinae</taxon>
        <taxon>Jaculus</taxon>
    </lineage>
</organism>
<evidence type="ECO:0000256" key="15">
    <source>
        <dbReference type="ARBA" id="ARBA00022737"/>
    </source>
</evidence>
<keyword evidence="20" id="KW-0072">Autophagy</keyword>
<dbReference type="GO" id="GO:0070062">
    <property type="term" value="C:extracellular exosome"/>
    <property type="evidence" value="ECO:0007669"/>
    <property type="project" value="TreeGrafter"/>
</dbReference>
<evidence type="ECO:0000256" key="12">
    <source>
        <dbReference type="ARBA" id="ARBA00022588"/>
    </source>
</evidence>
<dbReference type="GO" id="GO:2001244">
    <property type="term" value="P:positive regulation of intrinsic apoptotic signaling pathway"/>
    <property type="evidence" value="ECO:0007669"/>
    <property type="project" value="Ensembl"/>
</dbReference>
<evidence type="ECO:0000313" key="28">
    <source>
        <dbReference type="Ensembl" id="ENSJJAP00000001804.1"/>
    </source>
</evidence>
<dbReference type="GO" id="GO:0061844">
    <property type="term" value="P:antimicrobial humoral immune response mediated by antimicrobial peptide"/>
    <property type="evidence" value="ECO:0007669"/>
    <property type="project" value="Ensembl"/>
</dbReference>
<evidence type="ECO:0000256" key="3">
    <source>
        <dbReference type="ARBA" id="ARBA00004613"/>
    </source>
</evidence>
<dbReference type="GO" id="GO:0006915">
    <property type="term" value="P:apoptotic process"/>
    <property type="evidence" value="ECO:0007669"/>
    <property type="project" value="UniProtKB-KW"/>
</dbReference>
<evidence type="ECO:0000256" key="6">
    <source>
        <dbReference type="ARBA" id="ARBA00022481"/>
    </source>
</evidence>
<dbReference type="GO" id="GO:0005634">
    <property type="term" value="C:nucleus"/>
    <property type="evidence" value="ECO:0007669"/>
    <property type="project" value="TreeGrafter"/>
</dbReference>
<dbReference type="InterPro" id="IPR001751">
    <property type="entry name" value="S100/CaBP7/8-like_CS"/>
</dbReference>
<dbReference type="GO" id="GO:0016209">
    <property type="term" value="F:antioxidant activity"/>
    <property type="evidence" value="ECO:0007669"/>
    <property type="project" value="UniProtKB-KW"/>
</dbReference>
<evidence type="ECO:0000256" key="13">
    <source>
        <dbReference type="ARBA" id="ARBA00022703"/>
    </source>
</evidence>
<dbReference type="GO" id="GO:0005856">
    <property type="term" value="C:cytoskeleton"/>
    <property type="evidence" value="ECO:0007669"/>
    <property type="project" value="UniProtKB-SubCell"/>
</dbReference>
<evidence type="ECO:0000256" key="18">
    <source>
        <dbReference type="ARBA" id="ARBA00022859"/>
    </source>
</evidence>
<dbReference type="InterPro" id="IPR013787">
    <property type="entry name" value="S100_Ca-bd_sub"/>
</dbReference>
<dbReference type="GO" id="GO:0014002">
    <property type="term" value="P:astrocyte development"/>
    <property type="evidence" value="ECO:0007669"/>
    <property type="project" value="TreeGrafter"/>
</dbReference>
<dbReference type="Gene3D" id="1.10.238.10">
    <property type="entry name" value="EF-hand"/>
    <property type="match status" value="1"/>
</dbReference>
<evidence type="ECO:0000256" key="23">
    <source>
        <dbReference type="ARBA" id="ARBA00023212"/>
    </source>
</evidence>
<dbReference type="GO" id="GO:0045113">
    <property type="term" value="P:regulation of integrin biosynthetic process"/>
    <property type="evidence" value="ECO:0007669"/>
    <property type="project" value="TreeGrafter"/>
</dbReference>
<dbReference type="Proteomes" id="UP000694385">
    <property type="component" value="Unassembled WGS sequence"/>
</dbReference>
<keyword evidence="19" id="KW-0049">Antioxidant</keyword>
<proteinExistence type="inferred from homology"/>
<evidence type="ECO:0000256" key="26">
    <source>
        <dbReference type="SAM" id="MobiDB-lite"/>
    </source>
</evidence>
<feature type="domain" description="EF-hand" evidence="27">
    <location>
        <begin position="51"/>
        <end position="86"/>
    </location>
</feature>
<dbReference type="PANTHER" id="PTHR11639:SF79">
    <property type="entry name" value="PROTEIN S100-A9"/>
    <property type="match status" value="1"/>
</dbReference>
<dbReference type="GO" id="GO:0005886">
    <property type="term" value="C:plasma membrane"/>
    <property type="evidence" value="ECO:0007669"/>
    <property type="project" value="UniProtKB-SubCell"/>
</dbReference>
<name>A0A8C5JXJ4_JACJA</name>
<dbReference type="SUPFAM" id="SSF47473">
    <property type="entry name" value="EF-hand"/>
    <property type="match status" value="1"/>
</dbReference>
<dbReference type="GO" id="GO:0045087">
    <property type="term" value="P:innate immune response"/>
    <property type="evidence" value="ECO:0007669"/>
    <property type="project" value="UniProtKB-KW"/>
</dbReference>
<dbReference type="PROSITE" id="PS00018">
    <property type="entry name" value="EF_HAND_1"/>
    <property type="match status" value="1"/>
</dbReference>
<dbReference type="PROSITE" id="PS00303">
    <property type="entry name" value="S100_CABP"/>
    <property type="match status" value="1"/>
</dbReference>
<gene>
    <name evidence="28" type="primary">LOC101603918</name>
</gene>
<dbReference type="GO" id="GO:0006914">
    <property type="term" value="P:autophagy"/>
    <property type="evidence" value="ECO:0007669"/>
    <property type="project" value="UniProtKB-KW"/>
</dbReference>
<dbReference type="GO" id="GO:0005737">
    <property type="term" value="C:cytoplasm"/>
    <property type="evidence" value="ECO:0007669"/>
    <property type="project" value="Ensembl"/>
</dbReference>
<dbReference type="GO" id="GO:0002523">
    <property type="term" value="P:leukocyte migration involved in inflammatory response"/>
    <property type="evidence" value="ECO:0007669"/>
    <property type="project" value="Ensembl"/>
</dbReference>
<keyword evidence="5" id="KW-1003">Cell membrane</keyword>
<dbReference type="InterPro" id="IPR002048">
    <property type="entry name" value="EF_hand_dom"/>
</dbReference>
<dbReference type="GO" id="GO:0030593">
    <property type="term" value="P:neutrophil chemotaxis"/>
    <property type="evidence" value="ECO:0007669"/>
    <property type="project" value="Ensembl"/>
</dbReference>
<dbReference type="Ensembl" id="ENSJJAT00000003108.1">
    <property type="protein sequence ID" value="ENSJJAP00000001804.1"/>
    <property type="gene ID" value="ENSJJAG00000002635.1"/>
</dbReference>
<dbReference type="SMART" id="SM00054">
    <property type="entry name" value="EFh"/>
    <property type="match status" value="1"/>
</dbReference>
<keyword evidence="29" id="KW-1185">Reference proteome</keyword>
<dbReference type="OMA" id="SQMECSI"/>
<comment type="similarity">
    <text evidence="4 25">Belongs to the S-100 family.</text>
</comment>
<keyword evidence="8" id="KW-0145">Chemotaxis</keyword>
<sequence length="109" mass="12590">MATQLERSLDTIIHTFHEHSVKEGNRDTLSQKEFKDLVKKDLQNFLKKEKRNEQIINDIMEDLDTNQDKMLSFEEFIILIAKLVHASHEEMHKNAPPGPGHHHGPGLGE</sequence>
<evidence type="ECO:0000256" key="11">
    <source>
        <dbReference type="ARBA" id="ARBA00022553"/>
    </source>
</evidence>
<dbReference type="InterPro" id="IPR018247">
    <property type="entry name" value="EF_Hand_1_Ca_BS"/>
</dbReference>
<evidence type="ECO:0000256" key="20">
    <source>
        <dbReference type="ARBA" id="ARBA00023006"/>
    </source>
</evidence>
<evidence type="ECO:0000256" key="10">
    <source>
        <dbReference type="ARBA" id="ARBA00022529"/>
    </source>
</evidence>